<dbReference type="Proteomes" id="UP001501074">
    <property type="component" value="Unassembled WGS sequence"/>
</dbReference>
<dbReference type="Pfam" id="PF13692">
    <property type="entry name" value="Glyco_trans_1_4"/>
    <property type="match status" value="1"/>
</dbReference>
<protein>
    <submittedName>
        <fullName evidence="4">Glycosyltransferase</fullName>
    </submittedName>
</protein>
<dbReference type="Gene3D" id="3.40.50.2000">
    <property type="entry name" value="Glycogen Phosphorylase B"/>
    <property type="match status" value="2"/>
</dbReference>
<evidence type="ECO:0000313" key="5">
    <source>
        <dbReference type="Proteomes" id="UP001501074"/>
    </source>
</evidence>
<reference evidence="5" key="1">
    <citation type="journal article" date="2019" name="Int. J. Syst. Evol. Microbiol.">
        <title>The Global Catalogue of Microorganisms (GCM) 10K type strain sequencing project: providing services to taxonomists for standard genome sequencing and annotation.</title>
        <authorList>
            <consortium name="The Broad Institute Genomics Platform"/>
            <consortium name="The Broad Institute Genome Sequencing Center for Infectious Disease"/>
            <person name="Wu L."/>
            <person name="Ma J."/>
        </authorList>
    </citation>
    <scope>NUCLEOTIDE SEQUENCE [LARGE SCALE GENOMIC DNA]</scope>
    <source>
        <strain evidence="5">JCM 16902</strain>
    </source>
</reference>
<accession>A0ABP6Z4W5</accession>
<name>A0ABP6Z4W5_9ACTN</name>
<feature type="domain" description="Glycosyltransferase subfamily 4-like N-terminal" evidence="3">
    <location>
        <begin position="72"/>
        <end position="193"/>
    </location>
</feature>
<dbReference type="Pfam" id="PF13579">
    <property type="entry name" value="Glyco_trans_4_4"/>
    <property type="match status" value="1"/>
</dbReference>
<evidence type="ECO:0000256" key="1">
    <source>
        <dbReference type="ARBA" id="ARBA00022676"/>
    </source>
</evidence>
<evidence type="ECO:0000259" key="3">
    <source>
        <dbReference type="Pfam" id="PF13579"/>
    </source>
</evidence>
<dbReference type="EMBL" id="BAAAZO010000002">
    <property type="protein sequence ID" value="GAA3597652.1"/>
    <property type="molecule type" value="Genomic_DNA"/>
</dbReference>
<dbReference type="RefSeq" id="WP_231485850.1">
    <property type="nucleotide sequence ID" value="NZ_BAAAZO010000002.1"/>
</dbReference>
<keyword evidence="5" id="KW-1185">Reference proteome</keyword>
<comment type="caution">
    <text evidence="4">The sequence shown here is derived from an EMBL/GenBank/DDBJ whole genome shotgun (WGS) entry which is preliminary data.</text>
</comment>
<evidence type="ECO:0000256" key="2">
    <source>
        <dbReference type="ARBA" id="ARBA00022679"/>
    </source>
</evidence>
<evidence type="ECO:0000313" key="4">
    <source>
        <dbReference type="EMBL" id="GAA3597652.1"/>
    </source>
</evidence>
<dbReference type="PANTHER" id="PTHR46401">
    <property type="entry name" value="GLYCOSYLTRANSFERASE WBBK-RELATED"/>
    <property type="match status" value="1"/>
</dbReference>
<proteinExistence type="predicted"/>
<organism evidence="4 5">
    <name type="scientific">Kineosporia mesophila</name>
    <dbReference type="NCBI Taxonomy" id="566012"/>
    <lineage>
        <taxon>Bacteria</taxon>
        <taxon>Bacillati</taxon>
        <taxon>Actinomycetota</taxon>
        <taxon>Actinomycetes</taxon>
        <taxon>Kineosporiales</taxon>
        <taxon>Kineosporiaceae</taxon>
        <taxon>Kineosporia</taxon>
    </lineage>
</organism>
<dbReference type="InterPro" id="IPR028098">
    <property type="entry name" value="Glyco_trans_4-like_N"/>
</dbReference>
<keyword evidence="1" id="KW-0328">Glycosyltransferase</keyword>
<keyword evidence="2" id="KW-0808">Transferase</keyword>
<gene>
    <name evidence="4" type="ORF">GCM10022223_11030</name>
</gene>
<dbReference type="PANTHER" id="PTHR46401:SF2">
    <property type="entry name" value="GLYCOSYLTRANSFERASE WBBK-RELATED"/>
    <property type="match status" value="1"/>
</dbReference>
<sequence length="395" mass="43522">MSPAPEGPRVLVVGSGWRFTSGISYYTCRLTNALAGVVPTRAILMRRLVPAALYPGRARVGTVVNDLAYDSRVAVFDGIDWFWGTTMTRAWRFLKRDAPDVMVLQWWTGAVLHSYLLLALLARRRGTRVVMEWHEVQDTGEARIPGVVRYVQIAMRRLLRHVDAHVVHSEYDLDLLKAAFDLDPSTVTVIPHGPYDHVVGPTRATDPESPLNVLYFGVIRPYKGLEDLVQAFSALPAETVRDMRLTIVGETWEGWTAPLEAVASSPVRDRITVVNRYVSDAEVQQYFNEADAVVLPYRRSSSSGPLHIAMSTGLPLIVTAVGGLIEAASDYEGAVFVPPKDPARLTTALGALPGRRGRRHPDPHSWDASVRSYLGLFAELGLTSASPSDSRTAGR</sequence>
<dbReference type="SUPFAM" id="SSF53756">
    <property type="entry name" value="UDP-Glycosyltransferase/glycogen phosphorylase"/>
    <property type="match status" value="1"/>
</dbReference>